<gene>
    <name evidence="1" type="ORF">BaRGS_00018549</name>
</gene>
<evidence type="ECO:0008006" key="3">
    <source>
        <dbReference type="Google" id="ProtNLM"/>
    </source>
</evidence>
<evidence type="ECO:0000313" key="1">
    <source>
        <dbReference type="EMBL" id="KAK7490204.1"/>
    </source>
</evidence>
<evidence type="ECO:0000313" key="2">
    <source>
        <dbReference type="Proteomes" id="UP001519460"/>
    </source>
</evidence>
<dbReference type="AlphaFoldDB" id="A0ABD0KSJ1"/>
<proteinExistence type="predicted"/>
<keyword evidence="2" id="KW-1185">Reference proteome</keyword>
<comment type="caution">
    <text evidence="1">The sequence shown here is derived from an EMBL/GenBank/DDBJ whole genome shotgun (WGS) entry which is preliminary data.</text>
</comment>
<dbReference type="Proteomes" id="UP001519460">
    <property type="component" value="Unassembled WGS sequence"/>
</dbReference>
<organism evidence="1 2">
    <name type="scientific">Batillaria attramentaria</name>
    <dbReference type="NCBI Taxonomy" id="370345"/>
    <lineage>
        <taxon>Eukaryota</taxon>
        <taxon>Metazoa</taxon>
        <taxon>Spiralia</taxon>
        <taxon>Lophotrochozoa</taxon>
        <taxon>Mollusca</taxon>
        <taxon>Gastropoda</taxon>
        <taxon>Caenogastropoda</taxon>
        <taxon>Sorbeoconcha</taxon>
        <taxon>Cerithioidea</taxon>
        <taxon>Batillariidae</taxon>
        <taxon>Batillaria</taxon>
    </lineage>
</organism>
<protein>
    <recommendedName>
        <fullName evidence="3">Secreted protein</fullName>
    </recommendedName>
</protein>
<reference evidence="1 2" key="1">
    <citation type="journal article" date="2023" name="Sci. Data">
        <title>Genome assembly of the Korean intertidal mud-creeper Batillaria attramentaria.</title>
        <authorList>
            <person name="Patra A.K."/>
            <person name="Ho P.T."/>
            <person name="Jun S."/>
            <person name="Lee S.J."/>
            <person name="Kim Y."/>
            <person name="Won Y.J."/>
        </authorList>
    </citation>
    <scope>NUCLEOTIDE SEQUENCE [LARGE SCALE GENOMIC DNA]</scope>
    <source>
        <strain evidence="1">Wonlab-2016</strain>
    </source>
</reference>
<accession>A0ABD0KSJ1</accession>
<feature type="non-terminal residue" evidence="1">
    <location>
        <position position="63"/>
    </location>
</feature>
<name>A0ABD0KSJ1_9CAEN</name>
<sequence>MRRPSAPNTQPPVCVCTALGLWSCMHSSSDTVAGPLFHRNGLFRPCLFRLCGHYRWGDAATAT</sequence>
<dbReference type="EMBL" id="JACVVK020000129">
    <property type="protein sequence ID" value="KAK7490204.1"/>
    <property type="molecule type" value="Genomic_DNA"/>
</dbReference>